<evidence type="ECO:0000256" key="1">
    <source>
        <dbReference type="SAM" id="MobiDB-lite"/>
    </source>
</evidence>
<dbReference type="AlphaFoldDB" id="A0A5B7D9C1"/>
<keyword evidence="3" id="KW-1185">Reference proteome</keyword>
<evidence type="ECO:0000313" key="2">
    <source>
        <dbReference type="EMBL" id="MPC17911.1"/>
    </source>
</evidence>
<feature type="region of interest" description="Disordered" evidence="1">
    <location>
        <begin position="1"/>
        <end position="20"/>
    </location>
</feature>
<feature type="compositionally biased region" description="Basic and acidic residues" evidence="1">
    <location>
        <begin position="1"/>
        <end position="10"/>
    </location>
</feature>
<dbReference type="Proteomes" id="UP000324222">
    <property type="component" value="Unassembled WGS sequence"/>
</dbReference>
<name>A0A5B7D9C1_PORTR</name>
<proteinExistence type="predicted"/>
<dbReference type="EMBL" id="VSRR010000630">
    <property type="protein sequence ID" value="MPC17911.1"/>
    <property type="molecule type" value="Genomic_DNA"/>
</dbReference>
<accession>A0A5B7D9C1</accession>
<protein>
    <submittedName>
        <fullName evidence="2">Uncharacterized protein</fullName>
    </submittedName>
</protein>
<comment type="caution">
    <text evidence="2">The sequence shown here is derived from an EMBL/GenBank/DDBJ whole genome shotgun (WGS) entry which is preliminary data.</text>
</comment>
<gene>
    <name evidence="2" type="ORF">E2C01_010780</name>
</gene>
<organism evidence="2 3">
    <name type="scientific">Portunus trituberculatus</name>
    <name type="common">Swimming crab</name>
    <name type="synonym">Neptunus trituberculatus</name>
    <dbReference type="NCBI Taxonomy" id="210409"/>
    <lineage>
        <taxon>Eukaryota</taxon>
        <taxon>Metazoa</taxon>
        <taxon>Ecdysozoa</taxon>
        <taxon>Arthropoda</taxon>
        <taxon>Crustacea</taxon>
        <taxon>Multicrustacea</taxon>
        <taxon>Malacostraca</taxon>
        <taxon>Eumalacostraca</taxon>
        <taxon>Eucarida</taxon>
        <taxon>Decapoda</taxon>
        <taxon>Pleocyemata</taxon>
        <taxon>Brachyura</taxon>
        <taxon>Eubrachyura</taxon>
        <taxon>Portunoidea</taxon>
        <taxon>Portunidae</taxon>
        <taxon>Portuninae</taxon>
        <taxon>Portunus</taxon>
    </lineage>
</organism>
<sequence length="74" mass="8704">MEQPVRDSDQSHTQPSPKHFAHLLTDRAGQQMTFLQGGELVHMRMTDHNKDKEESILWLHQQLVGWHETPQYLT</sequence>
<evidence type="ECO:0000313" key="3">
    <source>
        <dbReference type="Proteomes" id="UP000324222"/>
    </source>
</evidence>
<reference evidence="2 3" key="1">
    <citation type="submission" date="2019-05" db="EMBL/GenBank/DDBJ databases">
        <title>Another draft genome of Portunus trituberculatus and its Hox gene families provides insights of decapod evolution.</title>
        <authorList>
            <person name="Jeong J.-H."/>
            <person name="Song I."/>
            <person name="Kim S."/>
            <person name="Choi T."/>
            <person name="Kim D."/>
            <person name="Ryu S."/>
            <person name="Kim W."/>
        </authorList>
    </citation>
    <scope>NUCLEOTIDE SEQUENCE [LARGE SCALE GENOMIC DNA]</scope>
    <source>
        <tissue evidence="2">Muscle</tissue>
    </source>
</reference>